<reference evidence="2" key="1">
    <citation type="submission" date="2018-02" db="EMBL/GenBank/DDBJ databases">
        <title>Rhizophora mucronata_Transcriptome.</title>
        <authorList>
            <person name="Meera S.P."/>
            <person name="Sreeshan A."/>
            <person name="Augustine A."/>
        </authorList>
    </citation>
    <scope>NUCLEOTIDE SEQUENCE</scope>
    <source>
        <tissue evidence="2">Leaf</tissue>
    </source>
</reference>
<evidence type="ECO:0000313" key="2">
    <source>
        <dbReference type="EMBL" id="MBX35019.1"/>
    </source>
</evidence>
<dbReference type="EMBL" id="GGEC01054535">
    <property type="protein sequence ID" value="MBX35019.1"/>
    <property type="molecule type" value="Transcribed_RNA"/>
</dbReference>
<feature type="chain" id="PRO_5015115963" description="Pollen Ole e 1 allergen and extensin family protein" evidence="1">
    <location>
        <begin position="29"/>
        <end position="179"/>
    </location>
</feature>
<dbReference type="Pfam" id="PF01190">
    <property type="entry name" value="Pollen_Ole_e_1"/>
    <property type="match status" value="1"/>
</dbReference>
<evidence type="ECO:0000256" key="1">
    <source>
        <dbReference type="SAM" id="SignalP"/>
    </source>
</evidence>
<sequence length="179" mass="19354">MALRYHQQQVAALLFAVVVLSGVKLSTCQVVKDKVSCLDCHSHYDLSGVKVQVKCDKVQKLATTSTKSDGSFEVELPAANGARSPNPMSCLASLRGGPTKLYASRKNMVSKIVKVKDARNSYTTSTALAFFTSCPSWSAKCGNPDDIDSSKTVNLPLPKEWGFAPSSYYVPFFPIIGIP</sequence>
<keyword evidence="1" id="KW-0732">Signal</keyword>
<accession>A0A2P2MXV0</accession>
<protein>
    <recommendedName>
        <fullName evidence="3">Pollen Ole e 1 allergen and extensin family protein</fullName>
    </recommendedName>
</protein>
<proteinExistence type="predicted"/>
<evidence type="ECO:0008006" key="3">
    <source>
        <dbReference type="Google" id="ProtNLM"/>
    </source>
</evidence>
<feature type="signal peptide" evidence="1">
    <location>
        <begin position="1"/>
        <end position="28"/>
    </location>
</feature>
<organism evidence="2">
    <name type="scientific">Rhizophora mucronata</name>
    <name type="common">Asiatic mangrove</name>
    <dbReference type="NCBI Taxonomy" id="61149"/>
    <lineage>
        <taxon>Eukaryota</taxon>
        <taxon>Viridiplantae</taxon>
        <taxon>Streptophyta</taxon>
        <taxon>Embryophyta</taxon>
        <taxon>Tracheophyta</taxon>
        <taxon>Spermatophyta</taxon>
        <taxon>Magnoliopsida</taxon>
        <taxon>eudicotyledons</taxon>
        <taxon>Gunneridae</taxon>
        <taxon>Pentapetalae</taxon>
        <taxon>rosids</taxon>
        <taxon>fabids</taxon>
        <taxon>Malpighiales</taxon>
        <taxon>Rhizophoraceae</taxon>
        <taxon>Rhizophora</taxon>
    </lineage>
</organism>
<dbReference type="AlphaFoldDB" id="A0A2P2MXV0"/>
<name>A0A2P2MXV0_RHIMU</name>